<accession>A0A6N7XSU0</accession>
<dbReference type="RefSeq" id="WP_154434554.1">
    <property type="nucleotide sequence ID" value="NZ_VUNC01000003.1"/>
</dbReference>
<sequence length="408" mass="48068">MTTQPQTDSNDTPEQNAPQQAAAPTQAEEELQKDLDRREELCRQAEQVAEERDWRHGSGDLRRLQEQWNDIRRWHDPREDALWGRFKTAREAYYQARDAAHEQARAAKEKLVAEAERLAKSDQWNATAERMRTLMDDWKAAGRTGDREEDDRLWERFNAARRGFFDRRSEHFTQLDEQRAKAKETKERLVHEATLAAATSADWTGDQWAKASARMRELMDQWKAAGVAPKADNDRLWEEFQAARKPFFDAQHAHYEALDAARKAAAEAKQRLIDQARQLAQGNDFGHEATERAKQLDRDWKATGFAGKELGDRLWKEFTTAKEEFWDKRRAHNDQRHEEWLQRTRDAIDRRKQRIANLQEQIDRLQDRLNHAYATDHVEEMQERLDDRREALAQVEAEVRDMESQLKD</sequence>
<feature type="compositionally biased region" description="Polar residues" evidence="2">
    <location>
        <begin position="1"/>
        <end position="12"/>
    </location>
</feature>
<name>A0A6N7XSU0_9ACTN</name>
<dbReference type="Proteomes" id="UP000469325">
    <property type="component" value="Unassembled WGS sequence"/>
</dbReference>
<feature type="region of interest" description="Disordered" evidence="2">
    <location>
        <begin position="1"/>
        <end position="37"/>
    </location>
</feature>
<evidence type="ECO:0000256" key="1">
    <source>
        <dbReference type="SAM" id="Coils"/>
    </source>
</evidence>
<evidence type="ECO:0000313" key="4">
    <source>
        <dbReference type="Proteomes" id="UP000469325"/>
    </source>
</evidence>
<gene>
    <name evidence="3" type="ORF">FYJ68_04830</name>
</gene>
<dbReference type="InterPro" id="IPR007139">
    <property type="entry name" value="DUF349"/>
</dbReference>
<feature type="compositionally biased region" description="Low complexity" evidence="2">
    <location>
        <begin position="13"/>
        <end position="26"/>
    </location>
</feature>
<dbReference type="Pfam" id="PF03993">
    <property type="entry name" value="DUF349"/>
    <property type="match status" value="4"/>
</dbReference>
<proteinExistence type="predicted"/>
<reference evidence="3 4" key="1">
    <citation type="submission" date="2019-08" db="EMBL/GenBank/DDBJ databases">
        <title>In-depth cultivation of the pig gut microbiome towards novel bacterial diversity and tailored functional studies.</title>
        <authorList>
            <person name="Wylensek D."/>
            <person name="Hitch T.C.A."/>
            <person name="Clavel T."/>
        </authorList>
    </citation>
    <scope>NUCLEOTIDE SEQUENCE [LARGE SCALE GENOMIC DNA]</scope>
    <source>
        <strain evidence="3 4">CA-Schmier-601-WT-1</strain>
    </source>
</reference>
<evidence type="ECO:0000256" key="2">
    <source>
        <dbReference type="SAM" id="MobiDB-lite"/>
    </source>
</evidence>
<keyword evidence="1" id="KW-0175">Coiled coil</keyword>
<comment type="caution">
    <text evidence="3">The sequence shown here is derived from an EMBL/GenBank/DDBJ whole genome shotgun (WGS) entry which is preliminary data.</text>
</comment>
<dbReference type="AlphaFoldDB" id="A0A6N7XSU0"/>
<dbReference type="EMBL" id="VUNC01000003">
    <property type="protein sequence ID" value="MST72431.1"/>
    <property type="molecule type" value="Genomic_DNA"/>
</dbReference>
<feature type="coiled-coil region" evidence="1">
    <location>
        <begin position="341"/>
        <end position="405"/>
    </location>
</feature>
<organism evidence="3 4">
    <name type="scientific">Olsenella porci</name>
    <dbReference type="NCBI Taxonomy" id="2652279"/>
    <lineage>
        <taxon>Bacteria</taxon>
        <taxon>Bacillati</taxon>
        <taxon>Actinomycetota</taxon>
        <taxon>Coriobacteriia</taxon>
        <taxon>Coriobacteriales</taxon>
        <taxon>Atopobiaceae</taxon>
        <taxon>Olsenella</taxon>
    </lineage>
</organism>
<keyword evidence="4" id="KW-1185">Reference proteome</keyword>
<evidence type="ECO:0000313" key="3">
    <source>
        <dbReference type="EMBL" id="MST72431.1"/>
    </source>
</evidence>
<protein>
    <submittedName>
        <fullName evidence="3">DUF349 domain-containing protein</fullName>
    </submittedName>
</protein>